<reference evidence="3" key="1">
    <citation type="submission" date="2021-01" db="EMBL/GenBank/DDBJ databases">
        <title>Novel species in genus Nocardioides.</title>
        <authorList>
            <person name="Zhang G."/>
        </authorList>
    </citation>
    <scope>NUCLEOTIDE SEQUENCE</scope>
    <source>
        <strain evidence="3">Zg-536</strain>
    </source>
</reference>
<dbReference type="EMBL" id="JAERTX010000003">
    <property type="protein sequence ID" value="MBM9458991.1"/>
    <property type="molecule type" value="Genomic_DNA"/>
</dbReference>
<organism evidence="3 4">
    <name type="scientific">Nocardioides faecalis</name>
    <dbReference type="NCBI Taxonomy" id="2803858"/>
    <lineage>
        <taxon>Bacteria</taxon>
        <taxon>Bacillati</taxon>
        <taxon>Actinomycetota</taxon>
        <taxon>Actinomycetes</taxon>
        <taxon>Propionibacteriales</taxon>
        <taxon>Nocardioidaceae</taxon>
        <taxon>Nocardioides</taxon>
    </lineage>
</organism>
<proteinExistence type="predicted"/>
<name>A0A938Y7N1_9ACTN</name>
<evidence type="ECO:0000313" key="3">
    <source>
        <dbReference type="EMBL" id="MBM9458991.1"/>
    </source>
</evidence>
<keyword evidence="2" id="KW-0472">Membrane</keyword>
<dbReference type="InterPro" id="IPR021449">
    <property type="entry name" value="DUF3099"/>
</dbReference>
<dbReference type="Pfam" id="PF11298">
    <property type="entry name" value="DUF3099"/>
    <property type="match status" value="1"/>
</dbReference>
<keyword evidence="2" id="KW-1133">Transmembrane helix</keyword>
<feature type="transmembrane region" description="Helical" evidence="2">
    <location>
        <begin position="64"/>
        <end position="84"/>
    </location>
</feature>
<sequence>MSSPRSARTSRPVHGDVVRITTAGTSRADEMSKRQRNYAIAMSIRTVCFIGAAVTGAAGLSWVWPWLIAGAIFLPYVAVVLANAGDSRASSLPLPGGGDPQRQLESTPREL</sequence>
<dbReference type="Proteomes" id="UP000663791">
    <property type="component" value="Unassembled WGS sequence"/>
</dbReference>
<gene>
    <name evidence="3" type="ORF">JK386_03680</name>
</gene>
<protein>
    <submittedName>
        <fullName evidence="3">DUF3099 domain-containing protein</fullName>
    </submittedName>
</protein>
<evidence type="ECO:0000256" key="2">
    <source>
        <dbReference type="SAM" id="Phobius"/>
    </source>
</evidence>
<dbReference type="RefSeq" id="WP_205290292.1">
    <property type="nucleotide sequence ID" value="NZ_CP074406.1"/>
</dbReference>
<keyword evidence="2" id="KW-0812">Transmembrane</keyword>
<feature type="transmembrane region" description="Helical" evidence="2">
    <location>
        <begin position="37"/>
        <end position="58"/>
    </location>
</feature>
<evidence type="ECO:0000313" key="4">
    <source>
        <dbReference type="Proteomes" id="UP000663791"/>
    </source>
</evidence>
<evidence type="ECO:0000256" key="1">
    <source>
        <dbReference type="SAM" id="MobiDB-lite"/>
    </source>
</evidence>
<dbReference type="AlphaFoldDB" id="A0A938Y7N1"/>
<keyword evidence="4" id="KW-1185">Reference proteome</keyword>
<feature type="region of interest" description="Disordered" evidence="1">
    <location>
        <begin position="88"/>
        <end position="111"/>
    </location>
</feature>
<comment type="caution">
    <text evidence="3">The sequence shown here is derived from an EMBL/GenBank/DDBJ whole genome shotgun (WGS) entry which is preliminary data.</text>
</comment>
<accession>A0A938Y7N1</accession>